<evidence type="ECO:0000256" key="4">
    <source>
        <dbReference type="ARBA" id="ARBA00022989"/>
    </source>
</evidence>
<dbReference type="EMBL" id="JYIX01000036">
    <property type="protein sequence ID" value="KJL32540.1"/>
    <property type="molecule type" value="Genomic_DNA"/>
</dbReference>
<reference evidence="8 9" key="1">
    <citation type="submission" date="2015-02" db="EMBL/GenBank/DDBJ databases">
        <title>Draft genome sequences of ten Microbacterium spp. with emphasis on heavy metal contaminated environments.</title>
        <authorList>
            <person name="Corretto E."/>
        </authorList>
    </citation>
    <scope>NUCLEOTIDE SEQUENCE [LARGE SCALE GENOMIC DNA]</scope>
    <source>
        <strain evidence="8 9">ARN176</strain>
    </source>
</reference>
<comment type="subcellular location">
    <subcellularLocation>
        <location evidence="1">Membrane</location>
        <topology evidence="1">Multi-pass membrane protein</topology>
    </subcellularLocation>
</comment>
<dbReference type="PANTHER" id="PTHR31885">
    <property type="entry name" value="GH04784P"/>
    <property type="match status" value="1"/>
</dbReference>
<keyword evidence="9" id="KW-1185">Reference proteome</keyword>
<feature type="transmembrane region" description="Helical" evidence="7">
    <location>
        <begin position="133"/>
        <end position="152"/>
    </location>
</feature>
<dbReference type="Proteomes" id="UP000033740">
    <property type="component" value="Unassembled WGS sequence"/>
</dbReference>
<evidence type="ECO:0000256" key="1">
    <source>
        <dbReference type="ARBA" id="ARBA00004141"/>
    </source>
</evidence>
<comment type="caution">
    <text evidence="8">The sequence shown here is derived from an EMBL/GenBank/DDBJ whole genome shotgun (WGS) entry which is preliminary data.</text>
</comment>
<feature type="transmembrane region" description="Helical" evidence="7">
    <location>
        <begin position="53"/>
        <end position="71"/>
    </location>
</feature>
<evidence type="ECO:0000313" key="8">
    <source>
        <dbReference type="EMBL" id="KJL32540.1"/>
    </source>
</evidence>
<dbReference type="Pfam" id="PF07947">
    <property type="entry name" value="YhhN"/>
    <property type="match status" value="1"/>
</dbReference>
<sequence length="259" mass="27651">MTADAAASRASSRSYDGGMQSRTRLRALWPFAPYIVVALVHVIALATRSPLAVPTKALLMPLLAIPVVLAWKTLAPRGAAVLLAIALLFSWLGDEAGLFFPFVPELPLMLGFFALAHVAYILLFLRHLRVRRLPLWTVVYVLWWLLMIAVLGPHTGSLFAAVAAYGIVLAGTAATSARCRTMIAWGGVFFLSSDSILAFRLFLPGAMPGWTSPAVMATYTIGQGLIVAGALLALRRGENGPAPADARADAVERGTESLA</sequence>
<dbReference type="InterPro" id="IPR012506">
    <property type="entry name" value="TMEM86B-like"/>
</dbReference>
<protein>
    <submittedName>
        <fullName evidence="8">YhhN-like protein</fullName>
    </submittedName>
</protein>
<evidence type="ECO:0000256" key="7">
    <source>
        <dbReference type="SAM" id="Phobius"/>
    </source>
</evidence>
<dbReference type="AlphaFoldDB" id="A0A0F0LJQ0"/>
<feature type="transmembrane region" description="Helical" evidence="7">
    <location>
        <begin position="106"/>
        <end position="126"/>
    </location>
</feature>
<dbReference type="GO" id="GO:0016787">
    <property type="term" value="F:hydrolase activity"/>
    <property type="evidence" value="ECO:0007669"/>
    <property type="project" value="TreeGrafter"/>
</dbReference>
<evidence type="ECO:0000256" key="3">
    <source>
        <dbReference type="ARBA" id="ARBA00022692"/>
    </source>
</evidence>
<keyword evidence="4 7" id="KW-1133">Transmembrane helix</keyword>
<keyword evidence="3 7" id="KW-0812">Transmembrane</keyword>
<keyword evidence="5 7" id="KW-0472">Membrane</keyword>
<evidence type="ECO:0000256" key="2">
    <source>
        <dbReference type="ARBA" id="ARBA00007375"/>
    </source>
</evidence>
<accession>A0A0F0LJQ0</accession>
<feature type="transmembrane region" description="Helical" evidence="7">
    <location>
        <begin position="27"/>
        <end position="47"/>
    </location>
</feature>
<evidence type="ECO:0000256" key="6">
    <source>
        <dbReference type="SAM" id="MobiDB-lite"/>
    </source>
</evidence>
<evidence type="ECO:0000256" key="5">
    <source>
        <dbReference type="ARBA" id="ARBA00023136"/>
    </source>
</evidence>
<feature type="region of interest" description="Disordered" evidence="6">
    <location>
        <begin position="240"/>
        <end position="259"/>
    </location>
</feature>
<comment type="similarity">
    <text evidence="2">Belongs to the TMEM86 family.</text>
</comment>
<dbReference type="STRING" id="582680.RS86_02317"/>
<name>A0A0F0LJQ0_9MICO</name>
<feature type="transmembrane region" description="Helical" evidence="7">
    <location>
        <begin position="214"/>
        <end position="234"/>
    </location>
</feature>
<organism evidence="8 9">
    <name type="scientific">Microbacterium azadirachtae</name>
    <dbReference type="NCBI Taxonomy" id="582680"/>
    <lineage>
        <taxon>Bacteria</taxon>
        <taxon>Bacillati</taxon>
        <taxon>Actinomycetota</taxon>
        <taxon>Actinomycetes</taxon>
        <taxon>Micrococcales</taxon>
        <taxon>Microbacteriaceae</taxon>
        <taxon>Microbacterium</taxon>
    </lineage>
</organism>
<evidence type="ECO:0000313" key="9">
    <source>
        <dbReference type="Proteomes" id="UP000033740"/>
    </source>
</evidence>
<proteinExistence type="inferred from homology"/>
<feature type="transmembrane region" description="Helical" evidence="7">
    <location>
        <begin position="182"/>
        <end position="202"/>
    </location>
</feature>
<dbReference type="PATRIC" id="fig|582680.6.peg.2383"/>
<dbReference type="GO" id="GO:0016020">
    <property type="term" value="C:membrane"/>
    <property type="evidence" value="ECO:0007669"/>
    <property type="project" value="UniProtKB-SubCell"/>
</dbReference>
<gene>
    <name evidence="8" type="ORF">RS86_02317</name>
</gene>
<feature type="transmembrane region" description="Helical" evidence="7">
    <location>
        <begin position="78"/>
        <end position="100"/>
    </location>
</feature>
<feature type="compositionally biased region" description="Basic and acidic residues" evidence="6">
    <location>
        <begin position="246"/>
        <end position="259"/>
    </location>
</feature>
<dbReference type="PANTHER" id="PTHR31885:SF6">
    <property type="entry name" value="GH04784P"/>
    <property type="match status" value="1"/>
</dbReference>
<feature type="transmembrane region" description="Helical" evidence="7">
    <location>
        <begin position="158"/>
        <end position="175"/>
    </location>
</feature>